<dbReference type="AlphaFoldDB" id="A0A4Q8B905"/>
<name>A0A4Q8B905_9ACTN</name>
<reference evidence="3 4" key="1">
    <citation type="submission" date="2019-02" db="EMBL/GenBank/DDBJ databases">
        <title>Sequencing the genomes of 1000 actinobacteria strains.</title>
        <authorList>
            <person name="Klenk H.-P."/>
        </authorList>
    </citation>
    <scope>NUCLEOTIDE SEQUENCE [LARGE SCALE GENOMIC DNA]</scope>
    <source>
        <strain evidence="3 4">DSM 45612</strain>
    </source>
</reference>
<accession>A0A4Q8B905</accession>
<dbReference type="OrthoDB" id="3868477at2"/>
<dbReference type="Proteomes" id="UP000294114">
    <property type="component" value="Unassembled WGS sequence"/>
</dbReference>
<protein>
    <recommendedName>
        <fullName evidence="5">Flagellar basal body-associated protein FliL</fullName>
    </recommendedName>
</protein>
<feature type="transmembrane region" description="Helical" evidence="2">
    <location>
        <begin position="123"/>
        <end position="146"/>
    </location>
</feature>
<proteinExistence type="predicted"/>
<feature type="compositionally biased region" description="Pro residues" evidence="1">
    <location>
        <begin position="1"/>
        <end position="18"/>
    </location>
</feature>
<keyword evidence="2" id="KW-0812">Transmembrane</keyword>
<organism evidence="3 4">
    <name type="scientific">Micromonospora kangleipakensis</name>
    <dbReference type="NCBI Taxonomy" id="1077942"/>
    <lineage>
        <taxon>Bacteria</taxon>
        <taxon>Bacillati</taxon>
        <taxon>Actinomycetota</taxon>
        <taxon>Actinomycetes</taxon>
        <taxon>Micromonosporales</taxon>
        <taxon>Micromonosporaceae</taxon>
        <taxon>Micromonospora</taxon>
    </lineage>
</organism>
<feature type="compositionally biased region" description="Low complexity" evidence="1">
    <location>
        <begin position="19"/>
        <end position="29"/>
    </location>
</feature>
<comment type="caution">
    <text evidence="3">The sequence shown here is derived from an EMBL/GenBank/DDBJ whole genome shotgun (WGS) entry which is preliminary data.</text>
</comment>
<keyword evidence="4" id="KW-1185">Reference proteome</keyword>
<sequence length="308" mass="31516">MSQPPSNPYPGSYPPPQQPGGYPSQQPGPQYGGGYPPQQSDPQYGGGYPPQQPGPQYGGGYPPQHSDPQYGGGYPPQQPGPQYGGGYPGEQPASHAGSYLESGQPSYGAPAGPPPKKSNVGRILLITLAVVVVLCLGGGAVLVFAAKDKVGDVVDATKTRLVAPATLAGKPKVTDPQLTSAAEQMSAEMKKDVPDATSTVGAFYGNPAKKDLVMIAGASGVLADPKKELEDGAKSLSSELAVTTFSPVDAGPLGGDAKCGDGKIDGSPVGVCIWADRGSLGVIIMYFKSADDLKSQFATMRGQIEQKG</sequence>
<feature type="region of interest" description="Disordered" evidence="1">
    <location>
        <begin position="1"/>
        <end position="115"/>
    </location>
</feature>
<evidence type="ECO:0000256" key="2">
    <source>
        <dbReference type="SAM" id="Phobius"/>
    </source>
</evidence>
<gene>
    <name evidence="3" type="ORF">EV384_2633</name>
</gene>
<dbReference type="RefSeq" id="WP_130333289.1">
    <property type="nucleotide sequence ID" value="NZ_SHLD01000001.1"/>
</dbReference>
<evidence type="ECO:0000256" key="1">
    <source>
        <dbReference type="SAM" id="MobiDB-lite"/>
    </source>
</evidence>
<evidence type="ECO:0008006" key="5">
    <source>
        <dbReference type="Google" id="ProtNLM"/>
    </source>
</evidence>
<keyword evidence="2" id="KW-1133">Transmembrane helix</keyword>
<evidence type="ECO:0000313" key="4">
    <source>
        <dbReference type="Proteomes" id="UP000294114"/>
    </source>
</evidence>
<keyword evidence="2" id="KW-0472">Membrane</keyword>
<dbReference type="EMBL" id="SHLD01000001">
    <property type="protein sequence ID" value="RZU74190.1"/>
    <property type="molecule type" value="Genomic_DNA"/>
</dbReference>
<evidence type="ECO:0000313" key="3">
    <source>
        <dbReference type="EMBL" id="RZU74190.1"/>
    </source>
</evidence>